<dbReference type="AlphaFoldDB" id="A0A5N5GR28"/>
<feature type="compositionally biased region" description="Basic and acidic residues" evidence="1">
    <location>
        <begin position="485"/>
        <end position="508"/>
    </location>
</feature>
<dbReference type="Proteomes" id="UP000327157">
    <property type="component" value="Chromosome 15"/>
</dbReference>
<accession>A0A5N5GR28</accession>
<dbReference type="OrthoDB" id="1166263at2759"/>
<organism evidence="2 3">
    <name type="scientific">Pyrus ussuriensis x Pyrus communis</name>
    <dbReference type="NCBI Taxonomy" id="2448454"/>
    <lineage>
        <taxon>Eukaryota</taxon>
        <taxon>Viridiplantae</taxon>
        <taxon>Streptophyta</taxon>
        <taxon>Embryophyta</taxon>
        <taxon>Tracheophyta</taxon>
        <taxon>Spermatophyta</taxon>
        <taxon>Magnoliopsida</taxon>
        <taxon>eudicotyledons</taxon>
        <taxon>Gunneridae</taxon>
        <taxon>Pentapetalae</taxon>
        <taxon>rosids</taxon>
        <taxon>fabids</taxon>
        <taxon>Rosales</taxon>
        <taxon>Rosaceae</taxon>
        <taxon>Amygdaloideae</taxon>
        <taxon>Maleae</taxon>
        <taxon>Pyrus</taxon>
    </lineage>
</organism>
<gene>
    <name evidence="2" type="ORF">D8674_013456</name>
</gene>
<feature type="region of interest" description="Disordered" evidence="1">
    <location>
        <begin position="463"/>
        <end position="508"/>
    </location>
</feature>
<sequence>MYLQDVETAFNRPLRNNDSGVRKEKLFVFAQITGPFGDPIKDELFTKKDMEVAHWFILNNCDKALPYLEEDEQLMKWEHLSHLYGKKHHDLFPSWFHAHMNKLNELNSPSYDEELYNLARGPLHVELFSGCHVNGIKFLGATRDDKLSTQYSGVHVSGAGDSEDIDFYGKLTSVVQLLYKDRSEAFKLAAKFCYGINFEISIENIAMLRCVVEYLLMTQDYAEIFGKGKKKIELRQEHEKRVVLETIMSLLPREKNEMSVKVPACFASIALIVMILKSTTLMKALCRYNICLQMSAAAFAKGLLDLEGQLTPILVSLVSKDSSMWDGLDNASVEMEEAKVSRLNKIIKTGNNSATPPSMADGEIPKKTKKLVIYDLQDISLKTITYLEETLVNRRNMLLARKLESQRNFSTILVRCLFRIDLRHDGSKFPEIDMFKDVYIRPGCYGGKKHCCSLRSNIAASLGEPDRGHHGGSDNPKGSACSPGRADDGLGRADEGADKGPERGDEEL</sequence>
<reference evidence="3" key="2">
    <citation type="submission" date="2019-10" db="EMBL/GenBank/DDBJ databases">
        <title>A de novo genome assembly of a pear dwarfing rootstock.</title>
        <authorList>
            <person name="Wang F."/>
            <person name="Wang J."/>
            <person name="Li S."/>
            <person name="Zhang Y."/>
            <person name="Fang M."/>
            <person name="Ma L."/>
            <person name="Zhao Y."/>
            <person name="Jiang S."/>
        </authorList>
    </citation>
    <scope>NUCLEOTIDE SEQUENCE [LARGE SCALE GENOMIC DNA]</scope>
</reference>
<reference evidence="2 3" key="3">
    <citation type="submission" date="2019-11" db="EMBL/GenBank/DDBJ databases">
        <title>A de novo genome assembly of a pear dwarfing rootstock.</title>
        <authorList>
            <person name="Wang F."/>
            <person name="Wang J."/>
            <person name="Li S."/>
            <person name="Zhang Y."/>
            <person name="Fang M."/>
            <person name="Ma L."/>
            <person name="Zhao Y."/>
            <person name="Jiang S."/>
        </authorList>
    </citation>
    <scope>NUCLEOTIDE SEQUENCE [LARGE SCALE GENOMIC DNA]</scope>
    <source>
        <strain evidence="2">S2</strain>
        <tissue evidence="2">Leaf</tissue>
    </source>
</reference>
<proteinExistence type="predicted"/>
<evidence type="ECO:0000256" key="1">
    <source>
        <dbReference type="SAM" id="MobiDB-lite"/>
    </source>
</evidence>
<protein>
    <submittedName>
        <fullName evidence="2">Uncharacterized protein</fullName>
    </submittedName>
</protein>
<name>A0A5N5GR28_9ROSA</name>
<dbReference type="EMBL" id="SMOL01000401">
    <property type="protein sequence ID" value="KAB2617587.1"/>
    <property type="molecule type" value="Genomic_DNA"/>
</dbReference>
<reference evidence="2 3" key="1">
    <citation type="submission" date="2019-09" db="EMBL/GenBank/DDBJ databases">
        <authorList>
            <person name="Ou C."/>
        </authorList>
    </citation>
    <scope>NUCLEOTIDE SEQUENCE [LARGE SCALE GENOMIC DNA]</scope>
    <source>
        <strain evidence="2">S2</strain>
        <tissue evidence="2">Leaf</tissue>
    </source>
</reference>
<comment type="caution">
    <text evidence="2">The sequence shown here is derived from an EMBL/GenBank/DDBJ whole genome shotgun (WGS) entry which is preliminary data.</text>
</comment>
<dbReference type="PANTHER" id="PTHR48258">
    <property type="entry name" value="DUF4218 DOMAIN-CONTAINING PROTEIN-RELATED"/>
    <property type="match status" value="1"/>
</dbReference>
<evidence type="ECO:0000313" key="3">
    <source>
        <dbReference type="Proteomes" id="UP000327157"/>
    </source>
</evidence>
<keyword evidence="3" id="KW-1185">Reference proteome</keyword>
<evidence type="ECO:0000313" key="2">
    <source>
        <dbReference type="EMBL" id="KAB2617587.1"/>
    </source>
</evidence>